<dbReference type="Pfam" id="PF00144">
    <property type="entry name" value="Beta-lactamase"/>
    <property type="match status" value="1"/>
</dbReference>
<dbReference type="Proteomes" id="UP000464577">
    <property type="component" value="Chromosome"/>
</dbReference>
<organism evidence="2 3">
    <name type="scientific">Spirosoma endbachense</name>
    <dbReference type="NCBI Taxonomy" id="2666025"/>
    <lineage>
        <taxon>Bacteria</taxon>
        <taxon>Pseudomonadati</taxon>
        <taxon>Bacteroidota</taxon>
        <taxon>Cytophagia</taxon>
        <taxon>Cytophagales</taxon>
        <taxon>Cytophagaceae</taxon>
        <taxon>Spirosoma</taxon>
    </lineage>
</organism>
<keyword evidence="3" id="KW-1185">Reference proteome</keyword>
<accession>A0A6P1VYD0</accession>
<evidence type="ECO:0000259" key="1">
    <source>
        <dbReference type="Pfam" id="PF00144"/>
    </source>
</evidence>
<dbReference type="AlphaFoldDB" id="A0A6P1VYD0"/>
<dbReference type="InterPro" id="IPR050789">
    <property type="entry name" value="Diverse_Enzym_Activities"/>
</dbReference>
<proteinExistence type="predicted"/>
<evidence type="ECO:0000313" key="3">
    <source>
        <dbReference type="Proteomes" id="UP000464577"/>
    </source>
</evidence>
<gene>
    <name evidence="2" type="ORF">GJR95_20925</name>
</gene>
<dbReference type="KEGG" id="senf:GJR95_20925"/>
<dbReference type="GO" id="GO:0016787">
    <property type="term" value="F:hydrolase activity"/>
    <property type="evidence" value="ECO:0007669"/>
    <property type="project" value="UniProtKB-KW"/>
</dbReference>
<name>A0A6P1VYD0_9BACT</name>
<dbReference type="EMBL" id="CP045997">
    <property type="protein sequence ID" value="QHV97318.1"/>
    <property type="molecule type" value="Genomic_DNA"/>
</dbReference>
<dbReference type="RefSeq" id="WP_162387729.1">
    <property type="nucleotide sequence ID" value="NZ_CP045997.1"/>
</dbReference>
<dbReference type="SUPFAM" id="SSF56601">
    <property type="entry name" value="beta-lactamase/transpeptidase-like"/>
    <property type="match status" value="1"/>
</dbReference>
<dbReference type="InterPro" id="IPR012338">
    <property type="entry name" value="Beta-lactam/transpept-like"/>
</dbReference>
<reference evidence="2 3" key="1">
    <citation type="submission" date="2019-11" db="EMBL/GenBank/DDBJ databases">
        <title>Spirosoma endbachense sp. nov., isolated from a natural salt meadow.</title>
        <authorList>
            <person name="Rojas J."/>
            <person name="Ambika Manirajan B."/>
            <person name="Ratering S."/>
            <person name="Suarez C."/>
            <person name="Geissler-Plaum R."/>
            <person name="Schnell S."/>
        </authorList>
    </citation>
    <scope>NUCLEOTIDE SEQUENCE [LARGE SCALE GENOMIC DNA]</scope>
    <source>
        <strain evidence="2 3">I-24</strain>
    </source>
</reference>
<dbReference type="Gene3D" id="3.40.710.10">
    <property type="entry name" value="DD-peptidase/beta-lactamase superfamily"/>
    <property type="match status" value="1"/>
</dbReference>
<evidence type="ECO:0000313" key="2">
    <source>
        <dbReference type="EMBL" id="QHV97318.1"/>
    </source>
</evidence>
<feature type="domain" description="Beta-lactamase-related" evidence="1">
    <location>
        <begin position="65"/>
        <end position="394"/>
    </location>
</feature>
<dbReference type="PANTHER" id="PTHR43283">
    <property type="entry name" value="BETA-LACTAMASE-RELATED"/>
    <property type="match status" value="1"/>
</dbReference>
<keyword evidence="2" id="KW-0378">Hydrolase</keyword>
<dbReference type="InterPro" id="IPR001466">
    <property type="entry name" value="Beta-lactam-related"/>
</dbReference>
<protein>
    <submittedName>
        <fullName evidence="2">Serine hydrolase</fullName>
    </submittedName>
</protein>
<sequence length="431" mass="47288">MKPNFSTDPSRLLDFSRTSVRTVFFRSCLTAGLTGLLVGCSVINLDDHPILPAQRVQQAVDKVRAELQNALQNQVPSLNVLIQTPSQKIFVSSVPPGGTPMTETTNFRFASNTKTFTATAIMHMHQRGWLNFKAHITDLIPGTNIPYVPNTPAWDFPYKNEITIEQLLQHSSGVFDVDNDPVPGFNGTSFTDATQTADPTHQFNTQEMVQQLTLHQLSYFAPGMGYHYSNTGYSILGYIIARVYSTKSGSEKTYDNYLQDHIVGPTTPVPVAIRFPVRADDTILPAPRIEGLVLSPGQAIYYGDYNMSAQVGEGNGYGTMPALNTFIRSLMKGQNVLTPQTVQLMQTDVSAANNLYGLGIHIRPDLGYGHTGARIGNTALIIYDPLTDVSVVVYLPLWDLTQGLDSFEKGLNTLYDAAYAARVALGYPGKP</sequence>